<evidence type="ECO:0000313" key="3">
    <source>
        <dbReference type="Proteomes" id="UP000634136"/>
    </source>
</evidence>
<name>A0A834X3U5_9FABA</name>
<dbReference type="GO" id="GO:0003677">
    <property type="term" value="F:DNA binding"/>
    <property type="evidence" value="ECO:0007669"/>
    <property type="project" value="UniProtKB-KW"/>
</dbReference>
<dbReference type="CDD" id="cd11393">
    <property type="entry name" value="bHLH_AtbHLH_like"/>
    <property type="match status" value="1"/>
</dbReference>
<reference evidence="2" key="1">
    <citation type="submission" date="2020-09" db="EMBL/GenBank/DDBJ databases">
        <title>Genome-Enabled Discovery of Anthraquinone Biosynthesis in Senna tora.</title>
        <authorList>
            <person name="Kang S.-H."/>
            <person name="Pandey R.P."/>
            <person name="Lee C.-M."/>
            <person name="Sim J.-S."/>
            <person name="Jeong J.-T."/>
            <person name="Choi B.-S."/>
            <person name="Jung M."/>
            <person name="Ginzburg D."/>
            <person name="Zhao K."/>
            <person name="Won S.Y."/>
            <person name="Oh T.-J."/>
            <person name="Yu Y."/>
            <person name="Kim N.-H."/>
            <person name="Lee O.R."/>
            <person name="Lee T.-H."/>
            <person name="Bashyal P."/>
            <person name="Kim T.-S."/>
            <person name="Lee W.-H."/>
            <person name="Kawkins C."/>
            <person name="Kim C.-K."/>
            <person name="Kim J.S."/>
            <person name="Ahn B.O."/>
            <person name="Rhee S.Y."/>
            <person name="Sohng J.K."/>
        </authorList>
    </citation>
    <scope>NUCLEOTIDE SEQUENCE</scope>
    <source>
        <tissue evidence="2">Leaf</tissue>
    </source>
</reference>
<sequence length="97" mass="10992">MLGNGKQWEQYLLQATQLLEEECLHLYGCLSQLPLQLSSAEDEEEEEMVQVEKLRKVVAGGKGMDICSLLEETADFVRCLHTQLSLMQPIAHHFSNS</sequence>
<organism evidence="2 3">
    <name type="scientific">Senna tora</name>
    <dbReference type="NCBI Taxonomy" id="362788"/>
    <lineage>
        <taxon>Eukaryota</taxon>
        <taxon>Viridiplantae</taxon>
        <taxon>Streptophyta</taxon>
        <taxon>Embryophyta</taxon>
        <taxon>Tracheophyta</taxon>
        <taxon>Spermatophyta</taxon>
        <taxon>Magnoliopsida</taxon>
        <taxon>eudicotyledons</taxon>
        <taxon>Gunneridae</taxon>
        <taxon>Pentapetalae</taxon>
        <taxon>rosids</taxon>
        <taxon>fabids</taxon>
        <taxon>Fabales</taxon>
        <taxon>Fabaceae</taxon>
        <taxon>Caesalpinioideae</taxon>
        <taxon>Cassia clade</taxon>
        <taxon>Senna</taxon>
    </lineage>
</organism>
<evidence type="ECO:0000256" key="1">
    <source>
        <dbReference type="ARBA" id="ARBA00023125"/>
    </source>
</evidence>
<dbReference type="AlphaFoldDB" id="A0A834X3U5"/>
<proteinExistence type="predicted"/>
<accession>A0A834X3U5</accession>
<comment type="caution">
    <text evidence="2">The sequence shown here is derived from an EMBL/GenBank/DDBJ whole genome shotgun (WGS) entry which is preliminary data.</text>
</comment>
<dbReference type="Proteomes" id="UP000634136">
    <property type="component" value="Unassembled WGS sequence"/>
</dbReference>
<gene>
    <name evidence="2" type="ORF">G2W53_005570</name>
</gene>
<protein>
    <submittedName>
        <fullName evidence="2">Transcription factor IBH1</fullName>
    </submittedName>
</protein>
<keyword evidence="3" id="KW-1185">Reference proteome</keyword>
<dbReference type="OrthoDB" id="786845at2759"/>
<keyword evidence="1" id="KW-0238">DNA-binding</keyword>
<dbReference type="InterPro" id="IPR045239">
    <property type="entry name" value="bHLH95_bHLH"/>
</dbReference>
<dbReference type="EMBL" id="JAAIUW010000003">
    <property type="protein sequence ID" value="KAF7837088.1"/>
    <property type="molecule type" value="Genomic_DNA"/>
</dbReference>
<evidence type="ECO:0000313" key="2">
    <source>
        <dbReference type="EMBL" id="KAF7837088.1"/>
    </source>
</evidence>